<dbReference type="Gramene" id="rna-AYBTSS11_LOCUS29205">
    <property type="protein sequence ID" value="CAJ1977059.1"/>
    <property type="gene ID" value="gene-AYBTSS11_LOCUS29205"/>
</dbReference>
<keyword evidence="3" id="KW-0732">Signal</keyword>
<dbReference type="InterPro" id="IPR050258">
    <property type="entry name" value="Leguminous_Lectin"/>
</dbReference>
<organism evidence="5 6">
    <name type="scientific">Sphenostylis stenocarpa</name>
    <dbReference type="NCBI Taxonomy" id="92480"/>
    <lineage>
        <taxon>Eukaryota</taxon>
        <taxon>Viridiplantae</taxon>
        <taxon>Streptophyta</taxon>
        <taxon>Embryophyta</taxon>
        <taxon>Tracheophyta</taxon>
        <taxon>Spermatophyta</taxon>
        <taxon>Magnoliopsida</taxon>
        <taxon>eudicotyledons</taxon>
        <taxon>Gunneridae</taxon>
        <taxon>Pentapetalae</taxon>
        <taxon>rosids</taxon>
        <taxon>fabids</taxon>
        <taxon>Fabales</taxon>
        <taxon>Fabaceae</taxon>
        <taxon>Papilionoideae</taxon>
        <taxon>50 kb inversion clade</taxon>
        <taxon>NPAAA clade</taxon>
        <taxon>indigoferoid/millettioid clade</taxon>
        <taxon>Phaseoleae</taxon>
        <taxon>Sphenostylis</taxon>
    </lineage>
</organism>
<proteinExistence type="inferred from homology"/>
<feature type="chain" id="PRO_5041653890" description="Legume lectin domain-containing protein" evidence="3">
    <location>
        <begin position="36"/>
        <end position="118"/>
    </location>
</feature>
<comment type="similarity">
    <text evidence="1">Belongs to the leguminous lectin family.</text>
</comment>
<gene>
    <name evidence="5" type="ORF">AYBTSS11_LOCUS29205</name>
</gene>
<dbReference type="InterPro" id="IPR013320">
    <property type="entry name" value="ConA-like_dom_sf"/>
</dbReference>
<dbReference type="Pfam" id="PF00139">
    <property type="entry name" value="Lectin_legB"/>
    <property type="match status" value="1"/>
</dbReference>
<evidence type="ECO:0000313" key="6">
    <source>
        <dbReference type="Proteomes" id="UP001189624"/>
    </source>
</evidence>
<evidence type="ECO:0000256" key="3">
    <source>
        <dbReference type="SAM" id="SignalP"/>
    </source>
</evidence>
<dbReference type="Proteomes" id="UP001189624">
    <property type="component" value="Chromosome 10"/>
</dbReference>
<name>A0AA87B9G4_9FABA</name>
<dbReference type="PANTHER" id="PTHR32401">
    <property type="entry name" value="CONCANAVALIN A-LIKE LECTIN FAMILY PROTEIN"/>
    <property type="match status" value="1"/>
</dbReference>
<evidence type="ECO:0000259" key="4">
    <source>
        <dbReference type="Pfam" id="PF00139"/>
    </source>
</evidence>
<dbReference type="SUPFAM" id="SSF49899">
    <property type="entry name" value="Concanavalin A-like lectins/glucanases"/>
    <property type="match status" value="1"/>
</dbReference>
<keyword evidence="2" id="KW-0430">Lectin</keyword>
<dbReference type="Gene3D" id="2.60.120.200">
    <property type="match status" value="1"/>
</dbReference>
<dbReference type="InterPro" id="IPR001220">
    <property type="entry name" value="Legume_lectin_dom"/>
</dbReference>
<dbReference type="GO" id="GO:0030246">
    <property type="term" value="F:carbohydrate binding"/>
    <property type="evidence" value="ECO:0007669"/>
    <property type="project" value="UniProtKB-KW"/>
</dbReference>
<protein>
    <recommendedName>
        <fullName evidence="4">Legume lectin domain-containing protein</fullName>
    </recommendedName>
</protein>
<feature type="signal peptide" evidence="3">
    <location>
        <begin position="1"/>
        <end position="35"/>
    </location>
</feature>
<feature type="domain" description="Legume lectin" evidence="4">
    <location>
        <begin position="31"/>
        <end position="112"/>
    </location>
</feature>
<dbReference type="PANTHER" id="PTHR32401:SF47">
    <property type="entry name" value="LEGUME LECTIN DOMAIN-CONTAINING PROTEIN"/>
    <property type="match status" value="1"/>
</dbReference>
<evidence type="ECO:0000256" key="2">
    <source>
        <dbReference type="ARBA" id="ARBA00022734"/>
    </source>
</evidence>
<dbReference type="EMBL" id="OY731407">
    <property type="protein sequence ID" value="CAJ1977059.1"/>
    <property type="molecule type" value="Genomic_DNA"/>
</dbReference>
<dbReference type="AlphaFoldDB" id="A0AA87B9G4"/>
<evidence type="ECO:0000313" key="5">
    <source>
        <dbReference type="EMBL" id="CAJ1977059.1"/>
    </source>
</evidence>
<sequence>MATSNTNASPNKPSFLIPLLAFVTMLFMFPNTVKSAHNNVIQLTKLDSNGNPVTGSVGRVLYSAPLRLWESSTVVSTFETTFTFQISTPYTTPLADGFALFLAPYDTVIPPNSGGNLL</sequence>
<evidence type="ECO:0000256" key="1">
    <source>
        <dbReference type="ARBA" id="ARBA00007606"/>
    </source>
</evidence>
<reference evidence="5" key="1">
    <citation type="submission" date="2023-10" db="EMBL/GenBank/DDBJ databases">
        <authorList>
            <person name="Domelevo Entfellner J.-B."/>
        </authorList>
    </citation>
    <scope>NUCLEOTIDE SEQUENCE</scope>
</reference>
<keyword evidence="6" id="KW-1185">Reference proteome</keyword>
<accession>A0AA87B9G4</accession>